<dbReference type="HOGENOM" id="CLU_016047_18_2_2"/>
<dbReference type="InterPro" id="IPR035906">
    <property type="entry name" value="MetI-like_sf"/>
</dbReference>
<dbReference type="Proteomes" id="UP000011867">
    <property type="component" value="Chromosome"/>
</dbReference>
<comment type="subcellular location">
    <subcellularLocation>
        <location evidence="1 8">Cell membrane</location>
        <topology evidence="1 8">Multi-pass membrane protein</topology>
    </subcellularLocation>
</comment>
<dbReference type="STRING" id="268739.Nmlp_2457"/>
<evidence type="ECO:0000259" key="9">
    <source>
        <dbReference type="PROSITE" id="PS50928"/>
    </source>
</evidence>
<dbReference type="KEGG" id="nmo:Nmlp_2457"/>
<gene>
    <name evidence="10" type="ordered locus">Nmlp_2457</name>
</gene>
<feature type="transmembrane region" description="Helical" evidence="8">
    <location>
        <begin position="98"/>
        <end position="121"/>
    </location>
</feature>
<keyword evidence="5 8" id="KW-0812">Transmembrane</keyword>
<dbReference type="GO" id="GO:0005886">
    <property type="term" value="C:plasma membrane"/>
    <property type="evidence" value="ECO:0007669"/>
    <property type="project" value="UniProtKB-SubCell"/>
</dbReference>
<evidence type="ECO:0000256" key="2">
    <source>
        <dbReference type="ARBA" id="ARBA00007069"/>
    </source>
</evidence>
<evidence type="ECO:0000256" key="3">
    <source>
        <dbReference type="ARBA" id="ARBA00022448"/>
    </source>
</evidence>
<dbReference type="CDD" id="cd06261">
    <property type="entry name" value="TM_PBP2"/>
    <property type="match status" value="1"/>
</dbReference>
<feature type="transmembrane region" description="Helical" evidence="8">
    <location>
        <begin position="190"/>
        <end position="214"/>
    </location>
</feature>
<keyword evidence="6 8" id="KW-1133">Transmembrane helix</keyword>
<feature type="transmembrane region" description="Helical" evidence="8">
    <location>
        <begin position="60"/>
        <end position="86"/>
    </location>
</feature>
<dbReference type="PANTHER" id="PTHR42929:SF1">
    <property type="entry name" value="INNER MEMBRANE ABC TRANSPORTER PERMEASE PROTEIN YDCU-RELATED"/>
    <property type="match status" value="1"/>
</dbReference>
<evidence type="ECO:0000256" key="4">
    <source>
        <dbReference type="ARBA" id="ARBA00022475"/>
    </source>
</evidence>
<feature type="transmembrane region" description="Helical" evidence="8">
    <location>
        <begin position="20"/>
        <end position="40"/>
    </location>
</feature>
<keyword evidence="4" id="KW-1003">Cell membrane</keyword>
<dbReference type="eggNOG" id="arCOG00161">
    <property type="taxonomic scope" value="Archaea"/>
</dbReference>
<dbReference type="OrthoDB" id="31404at2157"/>
<keyword evidence="3 8" id="KW-0813">Transport</keyword>
<sequence length="280" mass="30084">MKTSERRGGVRDALIASGPVTIAALLGILPVAILLVESIAPGPSIDNYVTATTPLYRTSLVYSLGMGVAATLTCLVVAYPVTYWLAHRCPASIRLPALIALTLPLWLNYVVLNYTWVWILARGGILNRLLVATGVVSDPLGLLFTDLSVFIGFIYIYLPYVVLTLYVSMERLDGRLIEAARDLGATNRRVVVDVVLPRTFPGAVAGAIVVYARIAGAYTTPEILGGPGEVMIATLVVEAFEQFSALGLAAALSMVFLSIVVVGFVLGAQLPPVRRELKRW</sequence>
<protein>
    <submittedName>
        <fullName evidence="10">ABC-type transport system permease protein</fullName>
    </submittedName>
</protein>
<evidence type="ECO:0000256" key="1">
    <source>
        <dbReference type="ARBA" id="ARBA00004651"/>
    </source>
</evidence>
<keyword evidence="7 8" id="KW-0472">Membrane</keyword>
<dbReference type="InterPro" id="IPR000515">
    <property type="entry name" value="MetI-like"/>
</dbReference>
<dbReference type="Pfam" id="PF00528">
    <property type="entry name" value="BPD_transp_1"/>
    <property type="match status" value="1"/>
</dbReference>
<evidence type="ECO:0000256" key="5">
    <source>
        <dbReference type="ARBA" id="ARBA00022692"/>
    </source>
</evidence>
<accession>M1XR10</accession>
<dbReference type="RefSeq" id="WP_015409421.1">
    <property type="nucleotide sequence ID" value="NC_020388.1"/>
</dbReference>
<keyword evidence="11" id="KW-1185">Reference proteome</keyword>
<evidence type="ECO:0000313" key="10">
    <source>
        <dbReference type="EMBL" id="CCQ36624.1"/>
    </source>
</evidence>
<name>M1XR10_NATM8</name>
<proteinExistence type="inferred from homology"/>
<reference evidence="10 11" key="1">
    <citation type="journal article" date="2013" name="Genome Announc.">
        <title>Genome of the haloarchaeon Natronomonas moolapensis, a neutrophilic member of a previously haloalkaliphilic genus.</title>
        <authorList>
            <person name="Dyall-Smith M.L."/>
            <person name="Pfeiffer F."/>
            <person name="Oberwinkler T."/>
            <person name="Klee K."/>
            <person name="Rampp M."/>
            <person name="Palm P."/>
            <person name="Gross K."/>
            <person name="Schuster S.C."/>
            <person name="Oesterhelt D."/>
        </authorList>
    </citation>
    <scope>NUCLEOTIDE SEQUENCE [LARGE SCALE GENOMIC DNA]</scope>
    <source>
        <strain evidence="11">DSM 18674 / JCM 14361 / 8.8.11</strain>
    </source>
</reference>
<organism evidence="10 11">
    <name type="scientific">Natronomonas moolapensis (strain DSM 18674 / CECT 7526 / JCM 14361 / 8.8.11)</name>
    <dbReference type="NCBI Taxonomy" id="268739"/>
    <lineage>
        <taxon>Archaea</taxon>
        <taxon>Methanobacteriati</taxon>
        <taxon>Methanobacteriota</taxon>
        <taxon>Stenosarchaea group</taxon>
        <taxon>Halobacteria</taxon>
        <taxon>Halobacteriales</taxon>
        <taxon>Natronomonadaceae</taxon>
        <taxon>Natronomonas</taxon>
    </lineage>
</organism>
<dbReference type="SUPFAM" id="SSF161098">
    <property type="entry name" value="MetI-like"/>
    <property type="match status" value="1"/>
</dbReference>
<dbReference type="Gene3D" id="1.10.3720.10">
    <property type="entry name" value="MetI-like"/>
    <property type="match status" value="1"/>
</dbReference>
<dbReference type="EMBL" id="HF582854">
    <property type="protein sequence ID" value="CCQ36624.1"/>
    <property type="molecule type" value="Genomic_DNA"/>
</dbReference>
<evidence type="ECO:0000256" key="6">
    <source>
        <dbReference type="ARBA" id="ARBA00022989"/>
    </source>
</evidence>
<evidence type="ECO:0000256" key="8">
    <source>
        <dbReference type="RuleBase" id="RU363032"/>
    </source>
</evidence>
<feature type="transmembrane region" description="Helical" evidence="8">
    <location>
        <begin position="147"/>
        <end position="169"/>
    </location>
</feature>
<comment type="similarity">
    <text evidence="2">Belongs to the binding-protein-dependent transport system permease family. CysTW subfamily.</text>
</comment>
<dbReference type="PANTHER" id="PTHR42929">
    <property type="entry name" value="INNER MEMBRANE ABC TRANSPORTER PERMEASE PROTEIN YDCU-RELATED-RELATED"/>
    <property type="match status" value="1"/>
</dbReference>
<feature type="domain" description="ABC transmembrane type-1" evidence="9">
    <location>
        <begin position="60"/>
        <end position="267"/>
    </location>
</feature>
<dbReference type="GeneID" id="14652977"/>
<evidence type="ECO:0000313" key="11">
    <source>
        <dbReference type="Proteomes" id="UP000011867"/>
    </source>
</evidence>
<dbReference type="AlphaFoldDB" id="M1XR10"/>
<dbReference type="PROSITE" id="PS50928">
    <property type="entry name" value="ABC_TM1"/>
    <property type="match status" value="1"/>
</dbReference>
<dbReference type="GO" id="GO:0055085">
    <property type="term" value="P:transmembrane transport"/>
    <property type="evidence" value="ECO:0007669"/>
    <property type="project" value="InterPro"/>
</dbReference>
<evidence type="ECO:0000256" key="7">
    <source>
        <dbReference type="ARBA" id="ARBA00023136"/>
    </source>
</evidence>
<feature type="transmembrane region" description="Helical" evidence="8">
    <location>
        <begin position="245"/>
        <end position="270"/>
    </location>
</feature>